<keyword evidence="1" id="KW-0472">Membrane</keyword>
<keyword evidence="1" id="KW-1133">Transmembrane helix</keyword>
<protein>
    <submittedName>
        <fullName evidence="2">Uncharacterized protein</fullName>
    </submittedName>
</protein>
<gene>
    <name evidence="2" type="ORF">T190423A01A_80001</name>
</gene>
<name>A0ABP1F6Z6_9FLAO</name>
<evidence type="ECO:0000313" key="2">
    <source>
        <dbReference type="EMBL" id="CAL2104464.1"/>
    </source>
</evidence>
<comment type="caution">
    <text evidence="2">The sequence shown here is derived from an EMBL/GenBank/DDBJ whole genome shotgun (WGS) entry which is preliminary data.</text>
</comment>
<evidence type="ECO:0000313" key="3">
    <source>
        <dbReference type="Proteomes" id="UP001497527"/>
    </source>
</evidence>
<keyword evidence="1" id="KW-0812">Transmembrane</keyword>
<organism evidence="2 3">
    <name type="scientific">Tenacibaculum polynesiense</name>
    <dbReference type="NCBI Taxonomy" id="3137857"/>
    <lineage>
        <taxon>Bacteria</taxon>
        <taxon>Pseudomonadati</taxon>
        <taxon>Bacteroidota</taxon>
        <taxon>Flavobacteriia</taxon>
        <taxon>Flavobacteriales</taxon>
        <taxon>Flavobacteriaceae</taxon>
        <taxon>Tenacibaculum</taxon>
    </lineage>
</organism>
<dbReference type="Proteomes" id="UP001497527">
    <property type="component" value="Unassembled WGS sequence"/>
</dbReference>
<proteinExistence type="predicted"/>
<evidence type="ECO:0000256" key="1">
    <source>
        <dbReference type="SAM" id="Phobius"/>
    </source>
</evidence>
<sequence length="53" mass="5909">MMLITEAGFILLFIISVIVLGIIVGLIRDYLGYGENTKSSNSYYDPGDNVDFF</sequence>
<dbReference type="EMBL" id="CAXJIO010000017">
    <property type="protein sequence ID" value="CAL2104464.1"/>
    <property type="molecule type" value="Genomic_DNA"/>
</dbReference>
<feature type="transmembrane region" description="Helical" evidence="1">
    <location>
        <begin position="7"/>
        <end position="27"/>
    </location>
</feature>
<accession>A0ABP1F6Z6</accession>
<reference evidence="2 3" key="1">
    <citation type="submission" date="2024-05" db="EMBL/GenBank/DDBJ databases">
        <authorList>
            <person name="Duchaud E."/>
        </authorList>
    </citation>
    <scope>NUCLEOTIDE SEQUENCE [LARGE SCALE GENOMIC DNA]</scope>
    <source>
        <strain evidence="2">Ena-SAMPLE-TAB-13-05-2024-13:56:06:370-140308</strain>
    </source>
</reference>
<keyword evidence="3" id="KW-1185">Reference proteome</keyword>